<feature type="domain" description="Iminophenyl-pyruvate dimer synthase" evidence="1">
    <location>
        <begin position="268"/>
        <end position="324"/>
    </location>
</feature>
<organism evidence="2 3">
    <name type="scientific">Novosphingobium beihaiensis</name>
    <dbReference type="NCBI Taxonomy" id="2930389"/>
    <lineage>
        <taxon>Bacteria</taxon>
        <taxon>Pseudomonadati</taxon>
        <taxon>Pseudomonadota</taxon>
        <taxon>Alphaproteobacteria</taxon>
        <taxon>Sphingomonadales</taxon>
        <taxon>Sphingomonadaceae</taxon>
        <taxon>Novosphingobium</taxon>
    </lineage>
</organism>
<protein>
    <submittedName>
        <fullName evidence="2">Ferritin-like protein</fullName>
    </submittedName>
</protein>
<dbReference type="InterPro" id="IPR026820">
    <property type="entry name" value="VioB/RebD_dom"/>
</dbReference>
<sequence length="518" mass="56995">MSNPNAAAEALLPDPVTRLTPAEKALVAKLDVTKTREEVIEELRNLLQVAIEVELATIPIYLFTYYSILRDNESGEAIGPLQAFANKAGGMIMSVAVEEMLHMSLSANVKHAMGCAPQIYRRAPASYPASLPHHNPVGPKGPHGQTADTIPLARLSFDQLWHFLQIEYPEQWDAPPQEDNWDTIGQLYSYARCLASTKFLSDADFQRGPEANAIQPYNYSPNNVDTVYPSGQFDPWKPAPPSPRPSWTGGYPGAAAVAQYPNSADSHAGKAELITVQSIADAALAIDTICDQGEGFPVTGIGPSATDDRSKREDSHYYKFLKLQAQFAEYPGTAETLPDQPPRPAPQLPAVTQQMLEEAGLIVKFPDNPVSASYPAELRPIADFCSACFQYMLILSETVFRVPPQEQKLFFNEGLHRSMIWVLDKYIRTMREIPLDGGYFMAPVFENVDLGDRKDSFDGLTKYGLAAVEAAQQLASKNKDLASVYNNIAYYAALATGHPGDLAPGKRPLVDVRPYWSE</sequence>
<proteinExistence type="predicted"/>
<dbReference type="RefSeq" id="WP_243924294.1">
    <property type="nucleotide sequence ID" value="NZ_JALHLG010000063.1"/>
</dbReference>
<comment type="caution">
    <text evidence="2">The sequence shown here is derived from an EMBL/GenBank/DDBJ whole genome shotgun (WGS) entry which is preliminary data.</text>
</comment>
<evidence type="ECO:0000313" key="2">
    <source>
        <dbReference type="EMBL" id="MCJ2189100.1"/>
    </source>
</evidence>
<keyword evidence="3" id="KW-1185">Reference proteome</keyword>
<dbReference type="PANTHER" id="PTHR34400:SF4">
    <property type="entry name" value="MEMBRANE PROTEIN"/>
    <property type="match status" value="1"/>
</dbReference>
<dbReference type="InterPro" id="IPR012347">
    <property type="entry name" value="Ferritin-like"/>
</dbReference>
<dbReference type="Proteomes" id="UP001202281">
    <property type="component" value="Unassembled WGS sequence"/>
</dbReference>
<gene>
    <name evidence="2" type="ORF">MTR66_20095</name>
</gene>
<evidence type="ECO:0000259" key="1">
    <source>
        <dbReference type="Pfam" id="PF12902"/>
    </source>
</evidence>
<dbReference type="Pfam" id="PF12902">
    <property type="entry name" value="Ferritin-like"/>
    <property type="match status" value="2"/>
</dbReference>
<dbReference type="PANTHER" id="PTHR34400">
    <property type="match status" value="1"/>
</dbReference>
<dbReference type="Gene3D" id="1.20.1260.10">
    <property type="match status" value="1"/>
</dbReference>
<feature type="domain" description="Iminophenyl-pyruvate dimer synthase" evidence="1">
    <location>
        <begin position="47"/>
        <end position="208"/>
    </location>
</feature>
<name>A0ABT0BVJ4_9SPHN</name>
<dbReference type="EMBL" id="JALHLG010000063">
    <property type="protein sequence ID" value="MCJ2189100.1"/>
    <property type="molecule type" value="Genomic_DNA"/>
</dbReference>
<reference evidence="2 3" key="1">
    <citation type="submission" date="2022-04" db="EMBL/GenBank/DDBJ databases">
        <title>Identification of a novel bacterium isolated from mangrove sediments.</title>
        <authorList>
            <person name="Pan X."/>
        </authorList>
    </citation>
    <scope>NUCLEOTIDE SEQUENCE [LARGE SCALE GENOMIC DNA]</scope>
    <source>
        <strain evidence="2 3">B2638</strain>
    </source>
</reference>
<evidence type="ECO:0000313" key="3">
    <source>
        <dbReference type="Proteomes" id="UP001202281"/>
    </source>
</evidence>
<accession>A0ABT0BVJ4</accession>